<feature type="transmembrane region" description="Helical" evidence="6">
    <location>
        <begin position="176"/>
        <end position="196"/>
    </location>
</feature>
<dbReference type="Proteomes" id="UP001176891">
    <property type="component" value="Unassembled WGS sequence"/>
</dbReference>
<dbReference type="InterPro" id="IPR051449">
    <property type="entry name" value="ABC-2_transporter_component"/>
</dbReference>
<keyword evidence="4 6" id="KW-1133">Transmembrane helix</keyword>
<accession>A0ABT8X1E8</accession>
<dbReference type="PANTHER" id="PTHR30294:SF29">
    <property type="entry name" value="MULTIDRUG ABC TRANSPORTER PERMEASE YBHS-RELATED"/>
    <property type="match status" value="1"/>
</dbReference>
<evidence type="ECO:0000313" key="8">
    <source>
        <dbReference type="Proteomes" id="UP001176891"/>
    </source>
</evidence>
<reference evidence="7" key="1">
    <citation type="submission" date="2023-07" db="EMBL/GenBank/DDBJ databases">
        <title>Two novel species in the genus Flavivirga.</title>
        <authorList>
            <person name="Kwon K."/>
        </authorList>
    </citation>
    <scope>NUCLEOTIDE SEQUENCE</scope>
    <source>
        <strain evidence="7">KACC 14157</strain>
    </source>
</reference>
<evidence type="ECO:0000313" key="7">
    <source>
        <dbReference type="EMBL" id="MDO5987547.1"/>
    </source>
</evidence>
<organism evidence="7 8">
    <name type="scientific">Flavivirga amylovorans</name>
    <dbReference type="NCBI Taxonomy" id="870486"/>
    <lineage>
        <taxon>Bacteria</taxon>
        <taxon>Pseudomonadati</taxon>
        <taxon>Bacteroidota</taxon>
        <taxon>Flavobacteriia</taxon>
        <taxon>Flavobacteriales</taxon>
        <taxon>Flavobacteriaceae</taxon>
        <taxon>Flavivirga</taxon>
    </lineage>
</organism>
<dbReference type="Pfam" id="PF12679">
    <property type="entry name" value="ABC2_membrane_2"/>
    <property type="match status" value="1"/>
</dbReference>
<evidence type="ECO:0000256" key="5">
    <source>
        <dbReference type="ARBA" id="ARBA00023136"/>
    </source>
</evidence>
<evidence type="ECO:0000256" key="6">
    <source>
        <dbReference type="SAM" id="Phobius"/>
    </source>
</evidence>
<protein>
    <submittedName>
        <fullName evidence="7">Gldg family protein</fullName>
    </submittedName>
</protein>
<comment type="caution">
    <text evidence="7">The sequence shown here is derived from an EMBL/GenBank/DDBJ whole genome shotgun (WGS) entry which is preliminary data.</text>
</comment>
<feature type="transmembrane region" description="Helical" evidence="6">
    <location>
        <begin position="260"/>
        <end position="277"/>
    </location>
</feature>
<evidence type="ECO:0000256" key="2">
    <source>
        <dbReference type="ARBA" id="ARBA00022475"/>
    </source>
</evidence>
<name>A0ABT8X1E8_9FLAO</name>
<dbReference type="EMBL" id="JAUOEM010000003">
    <property type="protein sequence ID" value="MDO5987547.1"/>
    <property type="molecule type" value="Genomic_DNA"/>
</dbReference>
<feature type="transmembrane region" description="Helical" evidence="6">
    <location>
        <begin position="14"/>
        <end position="36"/>
    </location>
</feature>
<feature type="transmembrane region" description="Helical" evidence="6">
    <location>
        <begin position="114"/>
        <end position="139"/>
    </location>
</feature>
<keyword evidence="2" id="KW-1003">Cell membrane</keyword>
<feature type="transmembrane region" description="Helical" evidence="6">
    <location>
        <begin position="145"/>
        <end position="169"/>
    </location>
</feature>
<proteinExistence type="predicted"/>
<feature type="transmembrane region" description="Helical" evidence="6">
    <location>
        <begin position="228"/>
        <end position="248"/>
    </location>
</feature>
<feature type="transmembrane region" description="Helical" evidence="6">
    <location>
        <begin position="741"/>
        <end position="764"/>
    </location>
</feature>
<comment type="subcellular location">
    <subcellularLocation>
        <location evidence="1">Cell membrane</location>
        <topology evidence="1">Multi-pass membrane protein</topology>
    </subcellularLocation>
</comment>
<evidence type="ECO:0000256" key="1">
    <source>
        <dbReference type="ARBA" id="ARBA00004651"/>
    </source>
</evidence>
<dbReference type="PANTHER" id="PTHR30294">
    <property type="entry name" value="MEMBRANE COMPONENT OF ABC TRANSPORTER YHHJ-RELATED"/>
    <property type="match status" value="1"/>
</dbReference>
<evidence type="ECO:0000256" key="4">
    <source>
        <dbReference type="ARBA" id="ARBA00022989"/>
    </source>
</evidence>
<keyword evidence="5 6" id="KW-0472">Membrane</keyword>
<keyword evidence="3 6" id="KW-0812">Transmembrane</keyword>
<feature type="transmembrane region" description="Helical" evidence="6">
    <location>
        <begin position="75"/>
        <end position="93"/>
    </location>
</feature>
<evidence type="ECO:0000256" key="3">
    <source>
        <dbReference type="ARBA" id="ARBA00022692"/>
    </source>
</evidence>
<dbReference type="RefSeq" id="WP_303282109.1">
    <property type="nucleotide sequence ID" value="NZ_BAABCZ010000010.1"/>
</dbReference>
<sequence>MIIIKIALLELRKFFYSPIAWLLAIIFIVQAGVSFIDLLETYESYLQRGTYQITDLTYRIFSNELALFNNIVKNAFIYIPLLTMGIISNELNTGSIKLLFSSPISIKQIVLGKYLALLCYCLMLLGLLFLVSIIGIYSIQFADVGLIISGLLGIYFLLATYTAIGLFISSLSSYQVVTAIITFGVIAFLNIVGVTWQETPVINEINYWLSIPERTEQLINGLMTSEGIFYFIIIIVMFLVLTILRLSFKKNDKPWYYKSSLYLCTIVLSFGLGHLTSKPENKFYWDMSRNKRNTLSNESLEIVKQLKDRPLKMVSFVNLFSENTIISGLPRHHNRNARWFEKFTRFLPQLEMEYVYFYDIISNANDSIFEKYPDHSLEEIARIYAKSYGLNFEDVLGPSEIKKLIDLSDEDNEYVRMFQLNNDVRSFVRIFYDTQHFPLEAENAASLKQLLGNEVKVKFIQGHLERGFNEFDSGYGHMIKGSKQRSSLRNAGFKFGLTYLERDTLNINHDILVWAAPNDSLSEKELNLFRKYINDGGNALFLIEPKRSSQNIESINSLLGVNFKSKIIRQDIKDMEDGFVIGKVTEAGKHLNKNNGYRQSPNHLANDKELTFNGALGLYLLDENNFKVTSVIETTSSTYTIVDSTQTPIDKPIPLVIALERTVNQKKQKIMIAGDADFLSNRELRSRVGVGIRMAFNRGYIKDIFRWLSDGVYPIDTFNNRLKNFKDSDTKFNVNSQQIKVLNLLLVVVIPSIIFLIGSIILIIRKKR</sequence>
<gene>
    <name evidence="7" type="ORF">Q4Q39_09075</name>
</gene>
<keyword evidence="8" id="KW-1185">Reference proteome</keyword>